<dbReference type="PANTHER" id="PTHR35896">
    <property type="entry name" value="IG-LIKE DOMAIN-CONTAINING PROTEIN"/>
    <property type="match status" value="1"/>
</dbReference>
<keyword evidence="3" id="KW-1185">Reference proteome</keyword>
<dbReference type="OrthoDB" id="3501153at2759"/>
<dbReference type="PANTHER" id="PTHR35896:SF3">
    <property type="entry name" value="MAJOR FACILITATOR SUPERFAMILY TRANSPORTER"/>
    <property type="match status" value="1"/>
</dbReference>
<protein>
    <submittedName>
        <fullName evidence="2">Uncharacterized protein</fullName>
    </submittedName>
</protein>
<feature type="non-terminal residue" evidence="2">
    <location>
        <position position="1"/>
    </location>
</feature>
<reference evidence="2 3" key="1">
    <citation type="submission" date="2018-05" db="EMBL/GenBank/DDBJ databases">
        <title>Draft genome sequence of Scytalidium lignicola DSM 105466, a ubiquitous saprotrophic fungus.</title>
        <authorList>
            <person name="Buettner E."/>
            <person name="Gebauer A.M."/>
            <person name="Hofrichter M."/>
            <person name="Liers C."/>
            <person name="Kellner H."/>
        </authorList>
    </citation>
    <scope>NUCLEOTIDE SEQUENCE [LARGE SCALE GENOMIC DNA]</scope>
    <source>
        <strain evidence="2 3">DSM 105466</strain>
    </source>
</reference>
<organism evidence="2 3">
    <name type="scientific">Scytalidium lignicola</name>
    <name type="common">Hyphomycete</name>
    <dbReference type="NCBI Taxonomy" id="5539"/>
    <lineage>
        <taxon>Eukaryota</taxon>
        <taxon>Fungi</taxon>
        <taxon>Dikarya</taxon>
        <taxon>Ascomycota</taxon>
        <taxon>Pezizomycotina</taxon>
        <taxon>Leotiomycetes</taxon>
        <taxon>Leotiomycetes incertae sedis</taxon>
        <taxon>Scytalidium</taxon>
    </lineage>
</organism>
<accession>A0A3E2HKV4</accession>
<dbReference type="OMA" id="HIGHCIF"/>
<feature type="transmembrane region" description="Helical" evidence="1">
    <location>
        <begin position="35"/>
        <end position="54"/>
    </location>
</feature>
<dbReference type="EMBL" id="NCSJ02000029">
    <property type="protein sequence ID" value="RFU33863.1"/>
    <property type="molecule type" value="Genomic_DNA"/>
</dbReference>
<dbReference type="InterPro" id="IPR053008">
    <property type="entry name" value="Phomopsin_biosynth_assoc"/>
</dbReference>
<feature type="non-terminal residue" evidence="2">
    <location>
        <position position="221"/>
    </location>
</feature>
<dbReference type="STRING" id="5539.A0A3E2HKV4"/>
<dbReference type="Proteomes" id="UP000258309">
    <property type="component" value="Unassembled WGS sequence"/>
</dbReference>
<proteinExistence type="predicted"/>
<comment type="caution">
    <text evidence="2">The sequence shown here is derived from an EMBL/GenBank/DDBJ whole genome shotgun (WGS) entry which is preliminary data.</text>
</comment>
<keyword evidence="1" id="KW-0472">Membrane</keyword>
<gene>
    <name evidence="2" type="ORF">B7463_g2516</name>
</gene>
<dbReference type="AlphaFoldDB" id="A0A3E2HKV4"/>
<keyword evidence="1" id="KW-1133">Transmembrane helix</keyword>
<evidence type="ECO:0000256" key="1">
    <source>
        <dbReference type="SAM" id="Phobius"/>
    </source>
</evidence>
<name>A0A3E2HKV4_SCYLI</name>
<sequence length="221" mass="25110">MWLHQQYKIIEGGTDDTAAATTSPVKSGRTSQGCIFVLGIVIGFIVYGFGLKLFKFLTFTSQTKSLDCGNTIAEAKARGCEFDVLSYSWIPQECRDRETDDEFLEWLYSDDRQLGPWPFFKDQEMKERIPDADALSHRVRMISYAPQEEHIGHCIFLARRLHRAMDSSWTMDTRGGNLNHTIHCTNMVLKSATGISEEYATLRTHFGVTFGSCSYHLSNTN</sequence>
<keyword evidence="1" id="KW-0812">Transmembrane</keyword>
<evidence type="ECO:0000313" key="3">
    <source>
        <dbReference type="Proteomes" id="UP000258309"/>
    </source>
</evidence>
<evidence type="ECO:0000313" key="2">
    <source>
        <dbReference type="EMBL" id="RFU33863.1"/>
    </source>
</evidence>